<dbReference type="AlphaFoldDB" id="A0A0D2LY38"/>
<dbReference type="GO" id="GO:0006396">
    <property type="term" value="P:RNA processing"/>
    <property type="evidence" value="ECO:0007669"/>
    <property type="project" value="InterPro"/>
</dbReference>
<dbReference type="STRING" id="145388.A0A0D2LY38"/>
<sequence length="90" mass="9492">MVAEMPPAPAGALVAVGSAQTADAAKGVHDLEAIKKLATQTKAIGVILPPPDIRAIVDKTAQFVAKNAAAAERLKQHWQMATLQQQQQQQ</sequence>
<organism evidence="1 2">
    <name type="scientific">Monoraphidium neglectum</name>
    <dbReference type="NCBI Taxonomy" id="145388"/>
    <lineage>
        <taxon>Eukaryota</taxon>
        <taxon>Viridiplantae</taxon>
        <taxon>Chlorophyta</taxon>
        <taxon>core chlorophytes</taxon>
        <taxon>Chlorophyceae</taxon>
        <taxon>CS clade</taxon>
        <taxon>Sphaeropleales</taxon>
        <taxon>Selenastraceae</taxon>
        <taxon>Monoraphidium</taxon>
    </lineage>
</organism>
<dbReference type="EMBL" id="KK104124">
    <property type="protein sequence ID" value="KIY94396.1"/>
    <property type="molecule type" value="Genomic_DNA"/>
</dbReference>
<dbReference type="GO" id="GO:0003723">
    <property type="term" value="F:RNA binding"/>
    <property type="evidence" value="ECO:0007669"/>
    <property type="project" value="InterPro"/>
</dbReference>
<dbReference type="SUPFAM" id="SSF109905">
    <property type="entry name" value="Surp module (SWAP domain)"/>
    <property type="match status" value="1"/>
</dbReference>
<dbReference type="OrthoDB" id="447637at2759"/>
<dbReference type="RefSeq" id="XP_013893416.1">
    <property type="nucleotide sequence ID" value="XM_014037962.1"/>
</dbReference>
<dbReference type="InterPro" id="IPR035967">
    <property type="entry name" value="SWAP/Surp_sf"/>
</dbReference>
<gene>
    <name evidence="1" type="ORF">MNEG_13567</name>
</gene>
<dbReference type="Gene3D" id="1.10.10.790">
    <property type="entry name" value="Surp module"/>
    <property type="match status" value="1"/>
</dbReference>
<keyword evidence="2" id="KW-1185">Reference proteome</keyword>
<reference evidence="1 2" key="1">
    <citation type="journal article" date="2013" name="BMC Genomics">
        <title>Reconstruction of the lipid metabolism for the microalga Monoraphidium neglectum from its genome sequence reveals characteristics suitable for biofuel production.</title>
        <authorList>
            <person name="Bogen C."/>
            <person name="Al-Dilaimi A."/>
            <person name="Albersmeier A."/>
            <person name="Wichmann J."/>
            <person name="Grundmann M."/>
            <person name="Rupp O."/>
            <person name="Lauersen K.J."/>
            <person name="Blifernez-Klassen O."/>
            <person name="Kalinowski J."/>
            <person name="Goesmann A."/>
            <person name="Mussgnug J.H."/>
            <person name="Kruse O."/>
        </authorList>
    </citation>
    <scope>NUCLEOTIDE SEQUENCE [LARGE SCALE GENOMIC DNA]</scope>
    <source>
        <strain evidence="1 2">SAG 48.87</strain>
    </source>
</reference>
<proteinExistence type="predicted"/>
<name>A0A0D2LY38_9CHLO</name>
<dbReference type="KEGG" id="mng:MNEG_13567"/>
<accession>A0A0D2LY38</accession>
<dbReference type="Proteomes" id="UP000054498">
    <property type="component" value="Unassembled WGS sequence"/>
</dbReference>
<evidence type="ECO:0000313" key="2">
    <source>
        <dbReference type="Proteomes" id="UP000054498"/>
    </source>
</evidence>
<protein>
    <submittedName>
        <fullName evidence="1">SF3A1 splicing factor 3a, subunit 1</fullName>
    </submittedName>
</protein>
<evidence type="ECO:0000313" key="1">
    <source>
        <dbReference type="EMBL" id="KIY94396.1"/>
    </source>
</evidence>
<dbReference type="GeneID" id="25731042"/>